<dbReference type="KEGG" id="slac:SKTS_35080"/>
<protein>
    <recommendedName>
        <fullName evidence="6">Glycolate oxidase iron-sulfur subunit</fullName>
        <ecNumber evidence="6">1.1.99.14</ecNumber>
    </recommendedName>
</protein>
<dbReference type="RefSeq" id="WP_173068327.1">
    <property type="nucleotide sequence ID" value="NZ_AP022853.1"/>
</dbReference>
<feature type="domain" description="4Fe-4S ferredoxin-type" evidence="7">
    <location>
        <begin position="69"/>
        <end position="100"/>
    </location>
</feature>
<keyword evidence="5 6" id="KW-0411">Iron-sulfur</keyword>
<dbReference type="GO" id="GO:0051539">
    <property type="term" value="F:4 iron, 4 sulfur cluster binding"/>
    <property type="evidence" value="ECO:0007669"/>
    <property type="project" value="UniProtKB-UniRule"/>
</dbReference>
<dbReference type="EMBL" id="AP022853">
    <property type="protein sequence ID" value="BCB28622.1"/>
    <property type="molecule type" value="Genomic_DNA"/>
</dbReference>
<dbReference type="EC" id="1.1.99.14" evidence="6"/>
<sequence length="421" mass="45185">MTHDPHPLPSNSADPHPETLRQEAARCVACGLCLPHCPTYRKTLNEADSPRGRIFLMAALLEHKLPLSPELVAHLDLCLACRACENACPSQVRYGQLVDGVRALIEPERQRPMRQQALRRVLFRTLAHPRLLQSAGGVLRVYQRSGLQSLARKSRLLEALGLDRAEARLPPLSAPPRSGMHPAHGTTRGTVGLFLGCVARMSDAETLHAAVFVLNRLGYAVQVAPRQTCCGALHELSGERETAQRLAQENRAAFAAPELLAIVHAASGCGATLAEYTPPLAAPVLDISAFLATAQGWEQVELAPLAHNIAVHEPCLSRNVLHDQDAAYALLRRIPAATVAALAGNDQCCGAAGIYALTQPEMAAQLLRDKIDAIKASGAHIIATSNPGCAMHLADGLKAEGWSLEVLHPVTLVARQMGYPK</sequence>
<comment type="function">
    <text evidence="6">Component of a complex that catalyzes the oxidation of glycolate to glyoxylate.</text>
</comment>
<dbReference type="GO" id="GO:0046872">
    <property type="term" value="F:metal ion binding"/>
    <property type="evidence" value="ECO:0007669"/>
    <property type="project" value="UniProtKB-UniRule"/>
</dbReference>
<dbReference type="InterPro" id="IPR017896">
    <property type="entry name" value="4Fe4S_Fe-S-bd"/>
</dbReference>
<evidence type="ECO:0000256" key="3">
    <source>
        <dbReference type="ARBA" id="ARBA00022737"/>
    </source>
</evidence>
<evidence type="ECO:0000259" key="7">
    <source>
        <dbReference type="PROSITE" id="PS51379"/>
    </source>
</evidence>
<dbReference type="PIRSF" id="PIRSF000139">
    <property type="entry name" value="Glc_ox_4Fe-4S"/>
    <property type="match status" value="1"/>
</dbReference>
<keyword evidence="3" id="KW-0677">Repeat</keyword>
<evidence type="ECO:0000313" key="9">
    <source>
        <dbReference type="Proteomes" id="UP000502260"/>
    </source>
</evidence>
<dbReference type="GO" id="GO:0019154">
    <property type="term" value="F:glycolate dehydrogenase activity"/>
    <property type="evidence" value="ECO:0007669"/>
    <property type="project" value="UniProtKB-EC"/>
</dbReference>
<comment type="catalytic activity">
    <reaction evidence="6">
        <text>glycolate + A = glyoxylate + AH2</text>
        <dbReference type="Rhea" id="RHEA:21264"/>
        <dbReference type="ChEBI" id="CHEBI:13193"/>
        <dbReference type="ChEBI" id="CHEBI:17499"/>
        <dbReference type="ChEBI" id="CHEBI:29805"/>
        <dbReference type="ChEBI" id="CHEBI:36655"/>
        <dbReference type="EC" id="1.1.99.14"/>
    </reaction>
</comment>
<dbReference type="SUPFAM" id="SSF54862">
    <property type="entry name" value="4Fe-4S ferredoxins"/>
    <property type="match status" value="1"/>
</dbReference>
<dbReference type="InterPro" id="IPR004017">
    <property type="entry name" value="Cys_rich_dom"/>
</dbReference>
<keyword evidence="4 6" id="KW-0408">Iron</keyword>
<dbReference type="InterPro" id="IPR009051">
    <property type="entry name" value="Helical_ferredxn"/>
</dbReference>
<evidence type="ECO:0000256" key="5">
    <source>
        <dbReference type="ARBA" id="ARBA00023014"/>
    </source>
</evidence>
<comment type="cofactor">
    <cofactor evidence="6">
        <name>[4Fe-4S] cluster</name>
        <dbReference type="ChEBI" id="CHEBI:49883"/>
    </cofactor>
    <text evidence="6">Binds 2 [4Fe-4S] clusters.</text>
</comment>
<dbReference type="PROSITE" id="PS51379">
    <property type="entry name" value="4FE4S_FER_2"/>
    <property type="match status" value="2"/>
</dbReference>
<gene>
    <name evidence="8" type="ORF">SKTS_35080</name>
</gene>
<dbReference type="PANTHER" id="PTHR32479:SF17">
    <property type="entry name" value="GLYCOLATE OXIDASE IRON-SULFUR SUBUNIT"/>
    <property type="match status" value="1"/>
</dbReference>
<keyword evidence="2 6" id="KW-0479">Metal-binding</keyword>
<name>A0A6F8VI55_9PROT</name>
<feature type="domain" description="4Fe-4S ferredoxin-type" evidence="7">
    <location>
        <begin position="18"/>
        <end position="47"/>
    </location>
</feature>
<dbReference type="AlphaFoldDB" id="A0A6F8VI55"/>
<dbReference type="Pfam" id="PF02754">
    <property type="entry name" value="CCG"/>
    <property type="match status" value="2"/>
</dbReference>
<reference evidence="9" key="1">
    <citation type="submission" date="2020-03" db="EMBL/GenBank/DDBJ databases">
        <title>Complete genome sequence of sulfur-oxidizing bacterium skT11.</title>
        <authorList>
            <person name="Kanda M."/>
            <person name="Kojima H."/>
            <person name="Fukui M."/>
        </authorList>
    </citation>
    <scope>NUCLEOTIDE SEQUENCE [LARGE SCALE GENOMIC DNA]</scope>
    <source>
        <strain evidence="9">skT11</strain>
    </source>
</reference>
<evidence type="ECO:0000256" key="2">
    <source>
        <dbReference type="ARBA" id="ARBA00022723"/>
    </source>
</evidence>
<dbReference type="PANTHER" id="PTHR32479">
    <property type="entry name" value="GLYCOLATE OXIDASE IRON-SULFUR SUBUNIT"/>
    <property type="match status" value="1"/>
</dbReference>
<accession>A0A6F8VI55</accession>
<evidence type="ECO:0000256" key="4">
    <source>
        <dbReference type="ARBA" id="ARBA00023004"/>
    </source>
</evidence>
<dbReference type="Pfam" id="PF13183">
    <property type="entry name" value="Fer4_8"/>
    <property type="match status" value="1"/>
</dbReference>
<dbReference type="InterPro" id="IPR017900">
    <property type="entry name" value="4Fe4S_Fe_S_CS"/>
</dbReference>
<keyword evidence="9" id="KW-1185">Reference proteome</keyword>
<evidence type="ECO:0000256" key="1">
    <source>
        <dbReference type="ARBA" id="ARBA00022485"/>
    </source>
</evidence>
<keyword evidence="1 6" id="KW-0004">4Fe-4S</keyword>
<evidence type="ECO:0000313" key="8">
    <source>
        <dbReference type="EMBL" id="BCB28622.1"/>
    </source>
</evidence>
<dbReference type="Gene3D" id="1.10.1060.10">
    <property type="entry name" value="Alpha-helical ferredoxin"/>
    <property type="match status" value="1"/>
</dbReference>
<organism evidence="8 9">
    <name type="scientific">Sulfurimicrobium lacus</name>
    <dbReference type="NCBI Taxonomy" id="2715678"/>
    <lineage>
        <taxon>Bacteria</taxon>
        <taxon>Pseudomonadati</taxon>
        <taxon>Pseudomonadota</taxon>
        <taxon>Betaproteobacteria</taxon>
        <taxon>Nitrosomonadales</taxon>
        <taxon>Sulfuricellaceae</taxon>
        <taxon>Sulfurimicrobium</taxon>
    </lineage>
</organism>
<proteinExistence type="predicted"/>
<keyword evidence="6" id="KW-0813">Transport</keyword>
<comment type="catalytic activity">
    <reaction evidence="6">
        <text>(R)-lactate + A = pyruvate + AH2</text>
        <dbReference type="Rhea" id="RHEA:15089"/>
        <dbReference type="ChEBI" id="CHEBI:13193"/>
        <dbReference type="ChEBI" id="CHEBI:15361"/>
        <dbReference type="ChEBI" id="CHEBI:16004"/>
        <dbReference type="ChEBI" id="CHEBI:17499"/>
    </reaction>
</comment>
<dbReference type="PROSITE" id="PS00198">
    <property type="entry name" value="4FE4S_FER_1"/>
    <property type="match status" value="2"/>
</dbReference>
<dbReference type="Proteomes" id="UP000502260">
    <property type="component" value="Chromosome"/>
</dbReference>
<evidence type="ECO:0000256" key="6">
    <source>
        <dbReference type="PIRNR" id="PIRNR000139"/>
    </source>
</evidence>
<keyword evidence="6" id="KW-0249">Electron transport</keyword>
<dbReference type="InterPro" id="IPR012257">
    <property type="entry name" value="Glc_ox_4Fe-4S"/>
</dbReference>